<proteinExistence type="predicted"/>
<dbReference type="SUPFAM" id="SSF55729">
    <property type="entry name" value="Acyl-CoA N-acyltransferases (Nat)"/>
    <property type="match status" value="1"/>
</dbReference>
<accession>A0A2R7YW93</accession>
<feature type="domain" description="N-acetyltransferase" evidence="3">
    <location>
        <begin position="7"/>
        <end position="168"/>
    </location>
</feature>
<evidence type="ECO:0000256" key="2">
    <source>
        <dbReference type="ARBA" id="ARBA00023315"/>
    </source>
</evidence>
<evidence type="ECO:0000313" key="4">
    <source>
        <dbReference type="EMBL" id="PUA80645.1"/>
    </source>
</evidence>
<gene>
    <name evidence="4" type="ORF">C7S10_12890</name>
</gene>
<keyword evidence="1 4" id="KW-0808">Transferase</keyword>
<reference evidence="4 5" key="1">
    <citation type="submission" date="2018-03" db="EMBL/GenBank/DDBJ databases">
        <authorList>
            <person name="Keele B.F."/>
        </authorList>
    </citation>
    <scope>NUCLEOTIDE SEQUENCE [LARGE SCALE GENOMIC DNA]</scope>
    <source>
        <strain evidence="4 5">IB-3</strain>
    </source>
</reference>
<protein>
    <submittedName>
        <fullName evidence="4">N-acetyltransferase</fullName>
    </submittedName>
</protein>
<dbReference type="CDD" id="cd04301">
    <property type="entry name" value="NAT_SF"/>
    <property type="match status" value="1"/>
</dbReference>
<keyword evidence="5" id="KW-1185">Reference proteome</keyword>
<dbReference type="EMBL" id="PYXZ01000005">
    <property type="protein sequence ID" value="PUA80645.1"/>
    <property type="molecule type" value="Genomic_DNA"/>
</dbReference>
<comment type="caution">
    <text evidence="4">The sequence shown here is derived from an EMBL/GenBank/DDBJ whole genome shotgun (WGS) entry which is preliminary data.</text>
</comment>
<dbReference type="PANTHER" id="PTHR43877">
    <property type="entry name" value="AMINOALKYLPHOSPHONATE N-ACETYLTRANSFERASE-RELATED-RELATED"/>
    <property type="match status" value="1"/>
</dbReference>
<dbReference type="Proteomes" id="UP000244867">
    <property type="component" value="Unassembled WGS sequence"/>
</dbReference>
<dbReference type="GO" id="GO:0016747">
    <property type="term" value="F:acyltransferase activity, transferring groups other than amino-acyl groups"/>
    <property type="evidence" value="ECO:0007669"/>
    <property type="project" value="InterPro"/>
</dbReference>
<dbReference type="InterPro" id="IPR016181">
    <property type="entry name" value="Acyl_CoA_acyltransferase"/>
</dbReference>
<dbReference type="InterPro" id="IPR000182">
    <property type="entry name" value="GNAT_dom"/>
</dbReference>
<dbReference type="Pfam" id="PF00583">
    <property type="entry name" value="Acetyltransf_1"/>
    <property type="match status" value="1"/>
</dbReference>
<dbReference type="AlphaFoldDB" id="A0A2R7YW93"/>
<dbReference type="OrthoDB" id="3767306at2"/>
<dbReference type="Gene3D" id="3.40.630.30">
    <property type="match status" value="1"/>
</dbReference>
<name>A0A2R7YW93_9ACTN</name>
<dbReference type="InterPro" id="IPR050832">
    <property type="entry name" value="Bact_Acetyltransf"/>
</dbReference>
<sequence>MAAMTQALIRPARESDLEAMAAITAASYHAVDERTFQRAWPDPVPRPPSRNGAWMNRTRQALRTDPGGCWVAEVDGVVVGGAISRVRELMWILASFAVTPGHQGQGVGTQLLAAAMHHGRGCLRGMFASSADPGAVRRYRLAGFTLHPQMFVTGVVDRSAIPVVDRVREGSAGDIHLLDSIDRATRGAAHLSDHEVLLEQFRLIVCERSSGSAYAYVAEDGAPVLVAGTTRRTASDVMWEALASSAPGTSVAVHHVTAANEWALDVGLAARMSVHQSGYLCLRGMAPPSPYVHHGSML</sequence>
<evidence type="ECO:0000259" key="3">
    <source>
        <dbReference type="PROSITE" id="PS51186"/>
    </source>
</evidence>
<keyword evidence="2" id="KW-0012">Acyltransferase</keyword>
<dbReference type="PROSITE" id="PS51186">
    <property type="entry name" value="GNAT"/>
    <property type="match status" value="1"/>
</dbReference>
<evidence type="ECO:0000256" key="1">
    <source>
        <dbReference type="ARBA" id="ARBA00022679"/>
    </source>
</evidence>
<evidence type="ECO:0000313" key="5">
    <source>
        <dbReference type="Proteomes" id="UP000244867"/>
    </source>
</evidence>
<organism evidence="4 5">
    <name type="scientific">Nocardioides currus</name>
    <dbReference type="NCBI Taxonomy" id="2133958"/>
    <lineage>
        <taxon>Bacteria</taxon>
        <taxon>Bacillati</taxon>
        <taxon>Actinomycetota</taxon>
        <taxon>Actinomycetes</taxon>
        <taxon>Propionibacteriales</taxon>
        <taxon>Nocardioidaceae</taxon>
        <taxon>Nocardioides</taxon>
    </lineage>
</organism>